<dbReference type="KEGG" id="csg:Cylst_6352"/>
<evidence type="ECO:0000256" key="2">
    <source>
        <dbReference type="PROSITE-ProRule" id="PRU01248"/>
    </source>
</evidence>
<proteinExistence type="predicted"/>
<dbReference type="Proteomes" id="UP000010475">
    <property type="component" value="Plasmid pCYLST.02"/>
</dbReference>
<evidence type="ECO:0000256" key="1">
    <source>
        <dbReference type="ARBA" id="ARBA00023125"/>
    </source>
</evidence>
<name>K9XAD3_9NOST</name>
<sequence>MNEFEKQLAEIKKYNQPILDGFQAWSKKSNLSAKTIKQHITNIEFFAEYLVYYEPLQKLNEADEQDVSSFLMDWYPHKAMWASESSTKSYMSSFKKFFSYMVETEQISPDIALEVKDTLKEYKDDFLDAVSE</sequence>
<gene>
    <name evidence="4" type="ORF">Cylst_6352</name>
</gene>
<keyword evidence="1 2" id="KW-0238">DNA-binding</keyword>
<dbReference type="InterPro" id="IPR004107">
    <property type="entry name" value="Integrase_SAM-like_N"/>
</dbReference>
<geneLocation type="plasmid" evidence="4 5">
    <name>pCYLST.02</name>
</geneLocation>
<reference evidence="4 5" key="1">
    <citation type="submission" date="2012-06" db="EMBL/GenBank/DDBJ databases">
        <title>Finished plasmid 2 of genome of Cylindrospermum stagnale PCC 7417.</title>
        <authorList>
            <consortium name="US DOE Joint Genome Institute"/>
            <person name="Gugger M."/>
            <person name="Coursin T."/>
            <person name="Rippka R."/>
            <person name="Tandeau De Marsac N."/>
            <person name="Huntemann M."/>
            <person name="Wei C.-L."/>
            <person name="Han J."/>
            <person name="Detter J.C."/>
            <person name="Han C."/>
            <person name="Tapia R."/>
            <person name="Davenport K."/>
            <person name="Daligault H."/>
            <person name="Erkkila T."/>
            <person name="Gu W."/>
            <person name="Munk A.C.C."/>
            <person name="Teshima H."/>
            <person name="Xu Y."/>
            <person name="Chain P."/>
            <person name="Chen A."/>
            <person name="Krypides N."/>
            <person name="Mavromatis K."/>
            <person name="Markowitz V."/>
            <person name="Szeto E."/>
            <person name="Ivanova N."/>
            <person name="Mikhailova N."/>
            <person name="Ovchinnikova G."/>
            <person name="Pagani I."/>
            <person name="Pati A."/>
            <person name="Goodwin L."/>
            <person name="Peters L."/>
            <person name="Pitluck S."/>
            <person name="Woyke T."/>
            <person name="Kerfeld C."/>
        </authorList>
    </citation>
    <scope>NUCLEOTIDE SEQUENCE [LARGE SCALE GENOMIC DNA]</scope>
    <source>
        <strain evidence="4 5">PCC 7417</strain>
        <plasmid evidence="5">Plasmid pCYLST.02</plasmid>
    </source>
</reference>
<dbReference type="RefSeq" id="WP_015186469.1">
    <property type="nucleotide sequence ID" value="NC_019744.1"/>
</dbReference>
<evidence type="ECO:0000259" key="3">
    <source>
        <dbReference type="PROSITE" id="PS51900"/>
    </source>
</evidence>
<dbReference type="InterPro" id="IPR044068">
    <property type="entry name" value="CB"/>
</dbReference>
<protein>
    <submittedName>
        <fullName evidence="4">Site-specific recombinase XerD</fullName>
    </submittedName>
</protein>
<evidence type="ECO:0000313" key="5">
    <source>
        <dbReference type="Proteomes" id="UP000010475"/>
    </source>
</evidence>
<dbReference type="OrthoDB" id="9801392at2"/>
<accession>K9XAD3</accession>
<dbReference type="Pfam" id="PF02899">
    <property type="entry name" value="Phage_int_SAM_1"/>
    <property type="match status" value="1"/>
</dbReference>
<dbReference type="SUPFAM" id="SSF47823">
    <property type="entry name" value="lambda integrase-like, N-terminal domain"/>
    <property type="match status" value="1"/>
</dbReference>
<organism evidence="4 5">
    <name type="scientific">Cylindrospermum stagnale PCC 7417</name>
    <dbReference type="NCBI Taxonomy" id="56107"/>
    <lineage>
        <taxon>Bacteria</taxon>
        <taxon>Bacillati</taxon>
        <taxon>Cyanobacteriota</taxon>
        <taxon>Cyanophyceae</taxon>
        <taxon>Nostocales</taxon>
        <taxon>Nostocaceae</taxon>
        <taxon>Cylindrospermum</taxon>
    </lineage>
</organism>
<dbReference type="eggNOG" id="COG4974">
    <property type="taxonomic scope" value="Bacteria"/>
</dbReference>
<dbReference type="GO" id="GO:0003677">
    <property type="term" value="F:DNA binding"/>
    <property type="evidence" value="ECO:0007669"/>
    <property type="project" value="UniProtKB-UniRule"/>
</dbReference>
<dbReference type="InterPro" id="IPR010998">
    <property type="entry name" value="Integrase_recombinase_N"/>
</dbReference>
<evidence type="ECO:0000313" key="4">
    <source>
        <dbReference type="EMBL" id="AFZ28572.1"/>
    </source>
</evidence>
<dbReference type="EMBL" id="CP003644">
    <property type="protein sequence ID" value="AFZ28572.1"/>
    <property type="molecule type" value="Genomic_DNA"/>
</dbReference>
<keyword evidence="5" id="KW-1185">Reference proteome</keyword>
<keyword evidence="4" id="KW-0614">Plasmid</keyword>
<feature type="domain" description="Core-binding (CB)" evidence="3">
    <location>
        <begin position="2"/>
        <end position="102"/>
    </location>
</feature>
<dbReference type="AlphaFoldDB" id="K9XAD3"/>
<dbReference type="PROSITE" id="PS51900">
    <property type="entry name" value="CB"/>
    <property type="match status" value="1"/>
</dbReference>
<dbReference type="HOGENOM" id="CLU_149282_0_0_3"/>
<dbReference type="GO" id="GO:0015074">
    <property type="term" value="P:DNA integration"/>
    <property type="evidence" value="ECO:0007669"/>
    <property type="project" value="InterPro"/>
</dbReference>
<dbReference type="Gene3D" id="1.10.150.130">
    <property type="match status" value="1"/>
</dbReference>